<feature type="domain" description="GHMP kinase N-terminal" evidence="12">
    <location>
        <begin position="166"/>
        <end position="220"/>
    </location>
</feature>
<name>A0A2P6NY69_9EUKA</name>
<dbReference type="OrthoDB" id="10262935at2759"/>
<keyword evidence="5" id="KW-0808">Transferase</keyword>
<evidence type="ECO:0000256" key="3">
    <source>
        <dbReference type="ARBA" id="ARBA00012958"/>
    </source>
</evidence>
<dbReference type="PANTHER" id="PTHR31814">
    <property type="match status" value="1"/>
</dbReference>
<dbReference type="Gene3D" id="3.30.70.890">
    <property type="entry name" value="GHMP kinase, C-terminal domain"/>
    <property type="match status" value="1"/>
</dbReference>
<keyword evidence="6" id="KW-0547">Nucleotide-binding</keyword>
<evidence type="ECO:0000256" key="5">
    <source>
        <dbReference type="ARBA" id="ARBA00022679"/>
    </source>
</evidence>
<dbReference type="PANTHER" id="PTHR31814:SF2">
    <property type="entry name" value="PHOSPHOMEVALONATE KINASE"/>
    <property type="match status" value="1"/>
</dbReference>
<dbReference type="PROSITE" id="PS00627">
    <property type="entry name" value="GHMP_KINASES_ATP"/>
    <property type="match status" value="1"/>
</dbReference>
<dbReference type="FunCoup" id="A0A2P6NY69">
    <property type="interactions" value="88"/>
</dbReference>
<evidence type="ECO:0000256" key="4">
    <source>
        <dbReference type="ARBA" id="ARBA00022516"/>
    </source>
</evidence>
<keyword evidence="10" id="KW-0443">Lipid metabolism</keyword>
<accession>A0A2P6NY69</accession>
<evidence type="ECO:0000256" key="7">
    <source>
        <dbReference type="ARBA" id="ARBA00022777"/>
    </source>
</evidence>
<dbReference type="UniPathway" id="UPA00057">
    <property type="reaction ID" value="UER00099"/>
</dbReference>
<evidence type="ECO:0000259" key="12">
    <source>
        <dbReference type="Pfam" id="PF00288"/>
    </source>
</evidence>
<comment type="pathway">
    <text evidence="1">Isoprenoid biosynthesis; isopentenyl diphosphate biosynthesis via mevalonate pathway; isopentenyl diphosphate from (R)-mevalonate: step 2/3.</text>
</comment>
<dbReference type="Pfam" id="PF00288">
    <property type="entry name" value="GHMP_kinases_N"/>
    <property type="match status" value="1"/>
</dbReference>
<dbReference type="Gene3D" id="3.30.230.10">
    <property type="match status" value="1"/>
</dbReference>
<dbReference type="InterPro" id="IPR020568">
    <property type="entry name" value="Ribosomal_Su5_D2-typ_SF"/>
</dbReference>
<proteinExistence type="inferred from homology"/>
<protein>
    <recommendedName>
        <fullName evidence="3">phosphomevalonate kinase</fullName>
        <ecNumber evidence="3">2.7.4.2</ecNumber>
    </recommendedName>
</protein>
<dbReference type="EMBL" id="MDYQ01000007">
    <property type="protein sequence ID" value="PRP88868.1"/>
    <property type="molecule type" value="Genomic_DNA"/>
</dbReference>
<dbReference type="GO" id="GO:0005777">
    <property type="term" value="C:peroxisome"/>
    <property type="evidence" value="ECO:0007669"/>
    <property type="project" value="TreeGrafter"/>
</dbReference>
<dbReference type="GO" id="GO:0019287">
    <property type="term" value="P:isopentenyl diphosphate biosynthetic process, mevalonate pathway"/>
    <property type="evidence" value="ECO:0007669"/>
    <property type="project" value="UniProtKB-UniPathway"/>
</dbReference>
<keyword evidence="7" id="KW-0418">Kinase</keyword>
<evidence type="ECO:0000256" key="10">
    <source>
        <dbReference type="ARBA" id="ARBA00023098"/>
    </source>
</evidence>
<gene>
    <name evidence="13" type="ORF">PROFUN_00336</name>
</gene>
<evidence type="ECO:0000256" key="11">
    <source>
        <dbReference type="ARBA" id="ARBA00023221"/>
    </source>
</evidence>
<sequence length="459" mass="50486">MVEASFCSAPGKVLLTGGYMILQRPNAGLVLSLDARFHSVVKSLERTDDRGTLVIVLSPQFDSRESYRLIFDSGSYHLDPLNGDHQRNPYTENVIIDCISVAHARLGAEHVRTMLKDGLSITILGDNAFYSQKDQVIARGLPLNRKSLQSLPPFLPCSTHLSNMKKTGLGSSAALTTSLTAALLHFFRVIRLVHNVAQLSHCRAQGKVGSGFDVSSAVYGPQRYTRFSPEIIQGILSQEYPTVSQVSKVVEKAWDSEVTPLRLPPGLHLLMGDVSVGSNTPNMVGKVLEWQKRDSSSHMTMRRLCVANDELVWTLEHITKLSEDEDINIYHETLRKCSSVRSEEWVEVTSNPMGQLLFKLRSNFTEIRRMMRAIGEAAAVDIEPSSQRQLADDTMTIPGVLIAGVPGAGGYDAVFALLLDRNAALDVEELWKSRGVVTLAIEEDSVGVASDTAEPQSKL</sequence>
<dbReference type="GO" id="GO:0004631">
    <property type="term" value="F:phosphomevalonate kinase activity"/>
    <property type="evidence" value="ECO:0007669"/>
    <property type="project" value="UniProtKB-EC"/>
</dbReference>
<dbReference type="GO" id="GO:0006694">
    <property type="term" value="P:steroid biosynthetic process"/>
    <property type="evidence" value="ECO:0007669"/>
    <property type="project" value="UniProtKB-KW"/>
</dbReference>
<dbReference type="InterPro" id="IPR006203">
    <property type="entry name" value="GHMP_knse_ATP-bd_CS"/>
</dbReference>
<dbReference type="PIRSF" id="PIRSF017288">
    <property type="entry name" value="PMK_GHMP_euk"/>
    <property type="match status" value="1"/>
</dbReference>
<dbReference type="InterPro" id="IPR006204">
    <property type="entry name" value="GHMP_kinase_N_dom"/>
</dbReference>
<dbReference type="InParanoid" id="A0A2P6NY69"/>
<keyword evidence="11" id="KW-0753">Steroid metabolism</keyword>
<keyword evidence="9" id="KW-0752">Steroid biosynthesis</keyword>
<reference evidence="13 14" key="1">
    <citation type="journal article" date="2018" name="Genome Biol. Evol.">
        <title>Multiple Roots of Fruiting Body Formation in Amoebozoa.</title>
        <authorList>
            <person name="Hillmann F."/>
            <person name="Forbes G."/>
            <person name="Novohradska S."/>
            <person name="Ferling I."/>
            <person name="Riege K."/>
            <person name="Groth M."/>
            <person name="Westermann M."/>
            <person name="Marz M."/>
            <person name="Spaller T."/>
            <person name="Winckler T."/>
            <person name="Schaap P."/>
            <person name="Glockner G."/>
        </authorList>
    </citation>
    <scope>NUCLEOTIDE SEQUENCE [LARGE SCALE GENOMIC DNA]</scope>
    <source>
        <strain evidence="13 14">Jena</strain>
    </source>
</reference>
<dbReference type="STRING" id="1890364.A0A2P6NY69"/>
<evidence type="ECO:0000256" key="2">
    <source>
        <dbReference type="ARBA" id="ARBA00006495"/>
    </source>
</evidence>
<evidence type="ECO:0000256" key="8">
    <source>
        <dbReference type="ARBA" id="ARBA00022840"/>
    </source>
</evidence>
<evidence type="ECO:0000256" key="6">
    <source>
        <dbReference type="ARBA" id="ARBA00022741"/>
    </source>
</evidence>
<dbReference type="NCBIfam" id="TIGR01219">
    <property type="entry name" value="Pmev_kin_ERG8"/>
    <property type="match status" value="1"/>
</dbReference>
<dbReference type="InterPro" id="IPR014721">
    <property type="entry name" value="Ribsml_uS5_D2-typ_fold_subgr"/>
</dbReference>
<dbReference type="InterPro" id="IPR035102">
    <property type="entry name" value="Phosphomevalonate_kinase"/>
</dbReference>
<keyword evidence="4" id="KW-0444">Lipid biosynthesis</keyword>
<dbReference type="GO" id="GO:0010142">
    <property type="term" value="P:farnesyl diphosphate biosynthetic process, mevalonate pathway"/>
    <property type="evidence" value="ECO:0007669"/>
    <property type="project" value="TreeGrafter"/>
</dbReference>
<dbReference type="AlphaFoldDB" id="A0A2P6NY69"/>
<dbReference type="Proteomes" id="UP000241769">
    <property type="component" value="Unassembled WGS sequence"/>
</dbReference>
<dbReference type="GO" id="GO:0005524">
    <property type="term" value="F:ATP binding"/>
    <property type="evidence" value="ECO:0007669"/>
    <property type="project" value="UniProtKB-KW"/>
</dbReference>
<dbReference type="EC" id="2.7.4.2" evidence="3"/>
<keyword evidence="14" id="KW-1185">Reference proteome</keyword>
<evidence type="ECO:0000256" key="9">
    <source>
        <dbReference type="ARBA" id="ARBA00022955"/>
    </source>
</evidence>
<comment type="caution">
    <text evidence="13">The sequence shown here is derived from an EMBL/GenBank/DDBJ whole genome shotgun (WGS) entry which is preliminary data.</text>
</comment>
<evidence type="ECO:0000256" key="1">
    <source>
        <dbReference type="ARBA" id="ARBA00005017"/>
    </source>
</evidence>
<dbReference type="InterPro" id="IPR016005">
    <property type="entry name" value="Erg8"/>
</dbReference>
<evidence type="ECO:0000313" key="14">
    <source>
        <dbReference type="Proteomes" id="UP000241769"/>
    </source>
</evidence>
<organism evidence="13 14">
    <name type="scientific">Planoprotostelium fungivorum</name>
    <dbReference type="NCBI Taxonomy" id="1890364"/>
    <lineage>
        <taxon>Eukaryota</taxon>
        <taxon>Amoebozoa</taxon>
        <taxon>Evosea</taxon>
        <taxon>Variosea</taxon>
        <taxon>Cavosteliida</taxon>
        <taxon>Cavosteliaceae</taxon>
        <taxon>Planoprotostelium</taxon>
    </lineage>
</organism>
<evidence type="ECO:0000313" key="13">
    <source>
        <dbReference type="EMBL" id="PRP88868.1"/>
    </source>
</evidence>
<dbReference type="SUPFAM" id="SSF54211">
    <property type="entry name" value="Ribosomal protein S5 domain 2-like"/>
    <property type="match status" value="1"/>
</dbReference>
<keyword evidence="8" id="KW-0067">ATP-binding</keyword>
<dbReference type="InterPro" id="IPR036554">
    <property type="entry name" value="GHMP_kinase_C_sf"/>
</dbReference>
<comment type="similarity">
    <text evidence="2">Belongs to the GHMP kinase family. Mevalonate kinase subfamily.</text>
</comment>